<dbReference type="RefSeq" id="WP_166951497.1">
    <property type="nucleotide sequence ID" value="NZ_JAARLZ010000013.1"/>
</dbReference>
<evidence type="ECO:0000256" key="1">
    <source>
        <dbReference type="SAM" id="SignalP"/>
    </source>
</evidence>
<feature type="signal peptide" evidence="1">
    <location>
        <begin position="1"/>
        <end position="24"/>
    </location>
</feature>
<accession>A0A7X5UDI8</accession>
<dbReference type="InterPro" id="IPR029058">
    <property type="entry name" value="AB_hydrolase_fold"/>
</dbReference>
<dbReference type="SUPFAM" id="SSF53474">
    <property type="entry name" value="alpha/beta-Hydrolases"/>
    <property type="match status" value="1"/>
</dbReference>
<dbReference type="Gene3D" id="3.40.50.1820">
    <property type="entry name" value="alpha/beta hydrolase"/>
    <property type="match status" value="1"/>
</dbReference>
<organism evidence="2 3">
    <name type="scientific">Luteibacter anthropi</name>
    <dbReference type="NCBI Taxonomy" id="564369"/>
    <lineage>
        <taxon>Bacteria</taxon>
        <taxon>Pseudomonadati</taxon>
        <taxon>Pseudomonadota</taxon>
        <taxon>Gammaproteobacteria</taxon>
        <taxon>Lysobacterales</taxon>
        <taxon>Rhodanobacteraceae</taxon>
        <taxon>Luteibacter</taxon>
    </lineage>
</organism>
<keyword evidence="1" id="KW-0732">Signal</keyword>
<reference evidence="2 3" key="1">
    <citation type="submission" date="2020-03" db="EMBL/GenBank/DDBJ databases">
        <authorList>
            <person name="Lai Q."/>
        </authorList>
    </citation>
    <scope>NUCLEOTIDE SEQUENCE [LARGE SCALE GENOMIC DNA]</scope>
    <source>
        <strain evidence="2 3">CCUG 25036</strain>
    </source>
</reference>
<feature type="chain" id="PRO_5030663536" evidence="1">
    <location>
        <begin position="25"/>
        <end position="404"/>
    </location>
</feature>
<name>A0A7X5UDI8_9GAMM</name>
<gene>
    <name evidence="2" type="ORF">HBF25_19220</name>
</gene>
<comment type="caution">
    <text evidence="2">The sequence shown here is derived from an EMBL/GenBank/DDBJ whole genome shotgun (WGS) entry which is preliminary data.</text>
</comment>
<dbReference type="GO" id="GO:0016787">
    <property type="term" value="F:hydrolase activity"/>
    <property type="evidence" value="ECO:0007669"/>
    <property type="project" value="UniProtKB-KW"/>
</dbReference>
<keyword evidence="3" id="KW-1185">Reference proteome</keyword>
<proteinExistence type="predicted"/>
<dbReference type="AlphaFoldDB" id="A0A7X5UDI8"/>
<dbReference type="EMBL" id="JAARLZ010000013">
    <property type="protein sequence ID" value="NII08520.1"/>
    <property type="molecule type" value="Genomic_DNA"/>
</dbReference>
<evidence type="ECO:0000313" key="3">
    <source>
        <dbReference type="Proteomes" id="UP000490980"/>
    </source>
</evidence>
<protein>
    <submittedName>
        <fullName evidence="2">Dienelactone hydrolase</fullName>
    </submittedName>
</protein>
<dbReference type="Proteomes" id="UP000490980">
    <property type="component" value="Unassembled WGS sequence"/>
</dbReference>
<evidence type="ECO:0000313" key="2">
    <source>
        <dbReference type="EMBL" id="NII08520.1"/>
    </source>
</evidence>
<sequence length="404" mass="44332">MNLFVRWCLPVAAACLAMPVFAQADTFVFLQKPGTLPVGLRVIDQYDRSRTFPSAISNAGKPSKGSYRPLQTLIWYPARLHSGAPMTVGDYAALADSELRFDVPDAKGNKWREQLKGMSSVALWAVRDAVPADGRYPVVIYAPSDSSVSWENADLCEYLASHGYVVIASPSMGEATRDMTDDLPGIRAQARDISFLVSYARTLPDADVSKLAVLSWSWGGISSVFAAANDSRIRALVSMDGSMRYFPGLVKKAGDVHPEKMTLPLIFFTSEYPNYLEDFEAFYDGPAEDLAGPNVLNAWKHGDLTTVNMIGMSHGEFSSMFQRRKSAERFAEDQIADYGRDEANQGYAWVTRYVAAFLDARLKADAEAGAFLARTPAANGVPSHFMSIRRRPAQPINALPASGR</sequence>
<keyword evidence="2" id="KW-0378">Hydrolase</keyword>